<name>A0A183FCR3_HELPZ</name>
<reference evidence="3" key="2">
    <citation type="submission" date="2019-09" db="UniProtKB">
        <authorList>
            <consortium name="WormBaseParasite"/>
        </authorList>
    </citation>
    <scope>IDENTIFICATION</scope>
</reference>
<reference evidence="1 2" key="1">
    <citation type="submission" date="2018-11" db="EMBL/GenBank/DDBJ databases">
        <authorList>
            <consortium name="Pathogen Informatics"/>
        </authorList>
    </citation>
    <scope>NUCLEOTIDE SEQUENCE [LARGE SCALE GENOMIC DNA]</scope>
</reference>
<accession>A0A183FCR3</accession>
<evidence type="ECO:0000313" key="1">
    <source>
        <dbReference type="EMBL" id="VDO53516.1"/>
    </source>
</evidence>
<evidence type="ECO:0000313" key="3">
    <source>
        <dbReference type="WBParaSite" id="HPBE_0000395501-mRNA-1"/>
    </source>
</evidence>
<dbReference type="AlphaFoldDB" id="A0A183FCR3"/>
<sequence>MQQYLLSSSDSSMMDSLRACFCLSSEIIVDSDPRSLDSRDDSWIEPDVPLLQCQMLHFKRTHMSELWSVIYGESYTATGFVNE</sequence>
<proteinExistence type="predicted"/>
<gene>
    <name evidence="1" type="ORF">HPBE_LOCUS3956</name>
</gene>
<evidence type="ECO:0000313" key="2">
    <source>
        <dbReference type="Proteomes" id="UP000050761"/>
    </source>
</evidence>
<accession>A0A3P7VZH6</accession>
<dbReference type="Proteomes" id="UP000050761">
    <property type="component" value="Unassembled WGS sequence"/>
</dbReference>
<keyword evidence="2" id="KW-1185">Reference proteome</keyword>
<dbReference type="WBParaSite" id="HPBE_0000395501-mRNA-1">
    <property type="protein sequence ID" value="HPBE_0000395501-mRNA-1"/>
    <property type="gene ID" value="HPBE_0000395501"/>
</dbReference>
<organism evidence="2 3">
    <name type="scientific">Heligmosomoides polygyrus</name>
    <name type="common">Parasitic roundworm</name>
    <dbReference type="NCBI Taxonomy" id="6339"/>
    <lineage>
        <taxon>Eukaryota</taxon>
        <taxon>Metazoa</taxon>
        <taxon>Ecdysozoa</taxon>
        <taxon>Nematoda</taxon>
        <taxon>Chromadorea</taxon>
        <taxon>Rhabditida</taxon>
        <taxon>Rhabditina</taxon>
        <taxon>Rhabditomorpha</taxon>
        <taxon>Strongyloidea</taxon>
        <taxon>Heligmosomidae</taxon>
        <taxon>Heligmosomoides</taxon>
    </lineage>
</organism>
<dbReference type="EMBL" id="UZAH01021376">
    <property type="protein sequence ID" value="VDO53516.1"/>
    <property type="molecule type" value="Genomic_DNA"/>
</dbReference>
<protein>
    <submittedName>
        <fullName evidence="3">Ovule protein</fullName>
    </submittedName>
</protein>